<proteinExistence type="predicted"/>
<name>A0A021VZR8_9CELL</name>
<dbReference type="PANTHER" id="PTHR37305:SF1">
    <property type="entry name" value="MEMBRANE PROTEIN"/>
    <property type="match status" value="1"/>
</dbReference>
<feature type="transmembrane region" description="Helical" evidence="1">
    <location>
        <begin position="139"/>
        <end position="163"/>
    </location>
</feature>
<evidence type="ECO:0000313" key="3">
    <source>
        <dbReference type="Proteomes" id="UP000019753"/>
    </source>
</evidence>
<evidence type="ECO:0008006" key="4">
    <source>
        <dbReference type="Google" id="ProtNLM"/>
    </source>
</evidence>
<comment type="caution">
    <text evidence="2">The sequence shown here is derived from an EMBL/GenBank/DDBJ whole genome shotgun (WGS) entry which is preliminary data.</text>
</comment>
<sequence length="279" mass="28693">MSAPTAARPPAPTTTAPAGTVLRGVLRAQRRSTALWTLALCAVGSMYTAFYPSVGGPKMDVMLEAMPPDLVTALGFDAIATGAGYVQSTVYQLLGAVLVLVCAIGLGGRLVAGAEEDAVLELEVTAPVSRTAVYRERLASLWLVLLVLLLALTTVLALLSALMGMDVPLGRLAGASLGLWLFGGALGTLALAVGAATGRRAVAVGTAAGVAALSYVLAYLGPLVEGAAWMERLSPYHWYIGGDPLTEGVDVGGYGLLVVLAVAAAVLGWVEFRRRDVMV</sequence>
<accession>A0A021VZR8</accession>
<keyword evidence="1" id="KW-0812">Transmembrane</keyword>
<dbReference type="GO" id="GO:0140359">
    <property type="term" value="F:ABC-type transporter activity"/>
    <property type="evidence" value="ECO:0007669"/>
    <property type="project" value="InterPro"/>
</dbReference>
<gene>
    <name evidence="2" type="ORF">N866_08735</name>
</gene>
<dbReference type="RefSeq" id="WP_034223014.1">
    <property type="nucleotide sequence ID" value="NZ_AXCW01000026.1"/>
</dbReference>
<dbReference type="PANTHER" id="PTHR37305">
    <property type="entry name" value="INTEGRAL MEMBRANE PROTEIN-RELATED"/>
    <property type="match status" value="1"/>
</dbReference>
<feature type="transmembrane region" description="Helical" evidence="1">
    <location>
        <begin position="33"/>
        <end position="54"/>
    </location>
</feature>
<feature type="transmembrane region" description="Helical" evidence="1">
    <location>
        <begin position="90"/>
        <end position="112"/>
    </location>
</feature>
<feature type="transmembrane region" description="Helical" evidence="1">
    <location>
        <begin position="251"/>
        <end position="270"/>
    </location>
</feature>
<keyword evidence="3" id="KW-1185">Reference proteome</keyword>
<protein>
    <recommendedName>
        <fullName evidence="4">ABC transporter permease</fullName>
    </recommendedName>
</protein>
<reference evidence="2 3" key="1">
    <citation type="submission" date="2014-01" db="EMBL/GenBank/DDBJ databases">
        <title>Actinotalea ferrariae CF5-4.</title>
        <authorList>
            <person name="Chen F."/>
            <person name="Li Y."/>
            <person name="Wang G."/>
        </authorList>
    </citation>
    <scope>NUCLEOTIDE SEQUENCE [LARGE SCALE GENOMIC DNA]</scope>
    <source>
        <strain evidence="2 3">CF5-4</strain>
    </source>
</reference>
<evidence type="ECO:0000313" key="2">
    <source>
        <dbReference type="EMBL" id="EYR64567.1"/>
    </source>
</evidence>
<dbReference type="Proteomes" id="UP000019753">
    <property type="component" value="Unassembled WGS sequence"/>
</dbReference>
<feature type="transmembrane region" description="Helical" evidence="1">
    <location>
        <begin position="201"/>
        <end position="220"/>
    </location>
</feature>
<feature type="transmembrane region" description="Helical" evidence="1">
    <location>
        <begin position="175"/>
        <end position="194"/>
    </location>
</feature>
<evidence type="ECO:0000256" key="1">
    <source>
        <dbReference type="SAM" id="Phobius"/>
    </source>
</evidence>
<dbReference type="AlphaFoldDB" id="A0A021VZR8"/>
<dbReference type="GO" id="GO:0005886">
    <property type="term" value="C:plasma membrane"/>
    <property type="evidence" value="ECO:0007669"/>
    <property type="project" value="UniProtKB-SubCell"/>
</dbReference>
<keyword evidence="1" id="KW-1133">Transmembrane helix</keyword>
<keyword evidence="1" id="KW-0472">Membrane</keyword>
<organism evidence="2 3">
    <name type="scientific">Actinotalea ferrariae CF5-4</name>
    <dbReference type="NCBI Taxonomy" id="948458"/>
    <lineage>
        <taxon>Bacteria</taxon>
        <taxon>Bacillati</taxon>
        <taxon>Actinomycetota</taxon>
        <taxon>Actinomycetes</taxon>
        <taxon>Micrococcales</taxon>
        <taxon>Cellulomonadaceae</taxon>
        <taxon>Actinotalea</taxon>
    </lineage>
</organism>
<dbReference type="OrthoDB" id="3686802at2"/>
<dbReference type="EMBL" id="AXCW01000026">
    <property type="protein sequence ID" value="EYR64567.1"/>
    <property type="molecule type" value="Genomic_DNA"/>
</dbReference>